<dbReference type="PANTHER" id="PTHR35007">
    <property type="entry name" value="INTEGRAL MEMBRANE PROTEIN-RELATED"/>
    <property type="match status" value="1"/>
</dbReference>
<evidence type="ECO:0000256" key="2">
    <source>
        <dbReference type="ARBA" id="ARBA00022475"/>
    </source>
</evidence>
<keyword evidence="5 6" id="KW-0472">Membrane</keyword>
<evidence type="ECO:0000313" key="9">
    <source>
        <dbReference type="Proteomes" id="UP001595896"/>
    </source>
</evidence>
<evidence type="ECO:0000256" key="1">
    <source>
        <dbReference type="ARBA" id="ARBA00004651"/>
    </source>
</evidence>
<keyword evidence="2" id="KW-1003">Cell membrane</keyword>
<reference evidence="9" key="1">
    <citation type="journal article" date="2019" name="Int. J. Syst. Evol. Microbiol.">
        <title>The Global Catalogue of Microorganisms (GCM) 10K type strain sequencing project: providing services to taxonomists for standard genome sequencing and annotation.</title>
        <authorList>
            <consortium name="The Broad Institute Genomics Platform"/>
            <consortium name="The Broad Institute Genome Sequencing Center for Infectious Disease"/>
            <person name="Wu L."/>
            <person name="Ma J."/>
        </authorList>
    </citation>
    <scope>NUCLEOTIDE SEQUENCE [LARGE SCALE GENOMIC DNA]</scope>
    <source>
        <strain evidence="9">JCM 12165</strain>
    </source>
</reference>
<evidence type="ECO:0000259" key="7">
    <source>
        <dbReference type="Pfam" id="PF00482"/>
    </source>
</evidence>
<sequence length="303" mass="34065">MIWLIVLVFTSITLSVAAFLALQAERILRRERIQQFAVGYGQPAEPEEERSFYDRLIAPLWRRTKKKQQRRLKRASVQKLETQLLQAGSPYGMGPVEFRLLQNILMMALPLFMAGFSLLLGAAVPIVMLLSLLGLLAAAIYPKLMLRSRTRARGKQALKELPDTMDLFTISLEAGLGFDAAVSKVVEKKDGILSGEFKTYLEEVRLGQTRRAALSAINDRLALEELRALIYNVIQAEKLGIGMVSVLRVQTEDIREKRKQHAEEAAMKAPIKMLFPLVIFIFPTLFIILLGPAVLQLVEAFSN</sequence>
<dbReference type="InterPro" id="IPR018076">
    <property type="entry name" value="T2SS_GspF_dom"/>
</dbReference>
<proteinExistence type="predicted"/>
<comment type="caution">
    <text evidence="8">The sequence shown here is derived from an EMBL/GenBank/DDBJ whole genome shotgun (WGS) entry which is preliminary data.</text>
</comment>
<feature type="transmembrane region" description="Helical" evidence="6">
    <location>
        <begin position="6"/>
        <end position="24"/>
    </location>
</feature>
<feature type="transmembrane region" description="Helical" evidence="6">
    <location>
        <begin position="274"/>
        <end position="295"/>
    </location>
</feature>
<dbReference type="Pfam" id="PF00482">
    <property type="entry name" value="T2SSF"/>
    <property type="match status" value="1"/>
</dbReference>
<feature type="domain" description="Type II secretion system protein GspF" evidence="7">
    <location>
        <begin position="166"/>
        <end position="290"/>
    </location>
</feature>
<feature type="transmembrane region" description="Helical" evidence="6">
    <location>
        <begin position="126"/>
        <end position="146"/>
    </location>
</feature>
<dbReference type="EMBL" id="JBHSGK010000013">
    <property type="protein sequence ID" value="MFC4737263.1"/>
    <property type="molecule type" value="Genomic_DNA"/>
</dbReference>
<evidence type="ECO:0000256" key="6">
    <source>
        <dbReference type="SAM" id="Phobius"/>
    </source>
</evidence>
<accession>A0ABV9NV48</accession>
<keyword evidence="4 6" id="KW-1133">Transmembrane helix</keyword>
<name>A0ABV9NV48_9BACI</name>
<dbReference type="Proteomes" id="UP001595896">
    <property type="component" value="Unassembled WGS sequence"/>
</dbReference>
<protein>
    <submittedName>
        <fullName evidence="8">Type II secretion system F family protein</fullName>
    </submittedName>
</protein>
<evidence type="ECO:0000256" key="5">
    <source>
        <dbReference type="ARBA" id="ARBA00023136"/>
    </source>
</evidence>
<evidence type="ECO:0000256" key="3">
    <source>
        <dbReference type="ARBA" id="ARBA00022692"/>
    </source>
</evidence>
<dbReference type="PANTHER" id="PTHR35007:SF2">
    <property type="entry name" value="PILUS ASSEMBLE PROTEIN"/>
    <property type="match status" value="1"/>
</dbReference>
<comment type="subcellular location">
    <subcellularLocation>
        <location evidence="1">Cell membrane</location>
        <topology evidence="1">Multi-pass membrane protein</topology>
    </subcellularLocation>
</comment>
<gene>
    <name evidence="8" type="ORF">ACFO4L_11740</name>
</gene>
<organism evidence="8 9">
    <name type="scientific">Bacillus daqingensis</name>
    <dbReference type="NCBI Taxonomy" id="872396"/>
    <lineage>
        <taxon>Bacteria</taxon>
        <taxon>Bacillati</taxon>
        <taxon>Bacillota</taxon>
        <taxon>Bacilli</taxon>
        <taxon>Bacillales</taxon>
        <taxon>Bacillaceae</taxon>
        <taxon>Bacillus</taxon>
    </lineage>
</organism>
<dbReference type="RefSeq" id="WP_377909865.1">
    <property type="nucleotide sequence ID" value="NZ_JBHSGK010000013.1"/>
</dbReference>
<keyword evidence="3 6" id="KW-0812">Transmembrane</keyword>
<evidence type="ECO:0000313" key="8">
    <source>
        <dbReference type="EMBL" id="MFC4737263.1"/>
    </source>
</evidence>
<keyword evidence="9" id="KW-1185">Reference proteome</keyword>
<evidence type="ECO:0000256" key="4">
    <source>
        <dbReference type="ARBA" id="ARBA00022989"/>
    </source>
</evidence>